<dbReference type="SUPFAM" id="SSF81383">
    <property type="entry name" value="F-box domain"/>
    <property type="match status" value="1"/>
</dbReference>
<dbReference type="Proteomes" id="UP000053257">
    <property type="component" value="Unassembled WGS sequence"/>
</dbReference>
<dbReference type="InterPro" id="IPR001810">
    <property type="entry name" value="F-box_dom"/>
</dbReference>
<gene>
    <name evidence="2" type="ORF">PHLGIDRAFT_339678</name>
</gene>
<dbReference type="AlphaFoldDB" id="A0A0C3NVC7"/>
<protein>
    <recommendedName>
        <fullName evidence="1">F-box domain-containing protein</fullName>
    </recommendedName>
</protein>
<name>A0A0C3NVC7_PHLG1</name>
<dbReference type="OrthoDB" id="2745177at2759"/>
<sequence length="377" mass="43367">MARQEAAARHLSIPTTKAKAVGRSRGRAAAAKSLQRKVLADVPVDVFYEMAAHLHPLDLLHLARTTKTFRRVLMRRGARSIWQTVIQNVTDRPLPEMPGDMSEPAWIDLLFVHTCHNCWKKGSFAAFWEIRMRLCPACRKGLECKLPFGAESKSCLRKHFPECQFGEEIVSGYSIHYLMPVLVKQVHAHRRKLDNGSYPYRQSDYDELKNELVGASSVAERMEIVHKREAMMKERRGYAFRCLLWESDQKEARSQSRQQTLAARRRAIVTKLRELGWGPELDEMDFAERNAFVKLPAVARDTPLTDRIWESIKDECIEHMESVKTAHDEDTGGLGDPGIEDWDGVDPKHPEQDYWDQYYSPQDFVKDLAEFMRGGPV</sequence>
<dbReference type="EMBL" id="KN840468">
    <property type="protein sequence ID" value="KIP09289.1"/>
    <property type="molecule type" value="Genomic_DNA"/>
</dbReference>
<keyword evidence="3" id="KW-1185">Reference proteome</keyword>
<dbReference type="InterPro" id="IPR036047">
    <property type="entry name" value="F-box-like_dom_sf"/>
</dbReference>
<dbReference type="PROSITE" id="PS50181">
    <property type="entry name" value="FBOX"/>
    <property type="match status" value="1"/>
</dbReference>
<evidence type="ECO:0000313" key="3">
    <source>
        <dbReference type="Proteomes" id="UP000053257"/>
    </source>
</evidence>
<organism evidence="2 3">
    <name type="scientific">Phlebiopsis gigantea (strain 11061_1 CR5-6)</name>
    <name type="common">White-rot fungus</name>
    <name type="synonym">Peniophora gigantea</name>
    <dbReference type="NCBI Taxonomy" id="745531"/>
    <lineage>
        <taxon>Eukaryota</taxon>
        <taxon>Fungi</taxon>
        <taxon>Dikarya</taxon>
        <taxon>Basidiomycota</taxon>
        <taxon>Agaricomycotina</taxon>
        <taxon>Agaricomycetes</taxon>
        <taxon>Polyporales</taxon>
        <taxon>Phanerochaetaceae</taxon>
        <taxon>Phlebiopsis</taxon>
    </lineage>
</organism>
<proteinExistence type="predicted"/>
<dbReference type="HOGENOM" id="CLU_010790_0_0_1"/>
<feature type="domain" description="F-box" evidence="1">
    <location>
        <begin position="36"/>
        <end position="85"/>
    </location>
</feature>
<evidence type="ECO:0000259" key="1">
    <source>
        <dbReference type="PROSITE" id="PS50181"/>
    </source>
</evidence>
<reference evidence="2 3" key="1">
    <citation type="journal article" date="2014" name="PLoS Genet.">
        <title>Analysis of the Phlebiopsis gigantea genome, transcriptome and secretome provides insight into its pioneer colonization strategies of wood.</title>
        <authorList>
            <person name="Hori C."/>
            <person name="Ishida T."/>
            <person name="Igarashi K."/>
            <person name="Samejima M."/>
            <person name="Suzuki H."/>
            <person name="Master E."/>
            <person name="Ferreira P."/>
            <person name="Ruiz-Duenas F.J."/>
            <person name="Held B."/>
            <person name="Canessa P."/>
            <person name="Larrondo L.F."/>
            <person name="Schmoll M."/>
            <person name="Druzhinina I.S."/>
            <person name="Kubicek C.P."/>
            <person name="Gaskell J.A."/>
            <person name="Kersten P."/>
            <person name="St John F."/>
            <person name="Glasner J."/>
            <person name="Sabat G."/>
            <person name="Splinter BonDurant S."/>
            <person name="Syed K."/>
            <person name="Yadav J."/>
            <person name="Mgbeahuruike A.C."/>
            <person name="Kovalchuk A."/>
            <person name="Asiegbu F.O."/>
            <person name="Lackner G."/>
            <person name="Hoffmeister D."/>
            <person name="Rencoret J."/>
            <person name="Gutierrez A."/>
            <person name="Sun H."/>
            <person name="Lindquist E."/>
            <person name="Barry K."/>
            <person name="Riley R."/>
            <person name="Grigoriev I.V."/>
            <person name="Henrissat B."/>
            <person name="Kues U."/>
            <person name="Berka R.M."/>
            <person name="Martinez A.T."/>
            <person name="Covert S.F."/>
            <person name="Blanchette R.A."/>
            <person name="Cullen D."/>
        </authorList>
    </citation>
    <scope>NUCLEOTIDE SEQUENCE [LARGE SCALE GENOMIC DNA]</scope>
    <source>
        <strain evidence="2 3">11061_1 CR5-6</strain>
    </source>
</reference>
<accession>A0A0C3NVC7</accession>
<dbReference type="STRING" id="745531.A0A0C3NVC7"/>
<evidence type="ECO:0000313" key="2">
    <source>
        <dbReference type="EMBL" id="KIP09289.1"/>
    </source>
</evidence>